<evidence type="ECO:0000313" key="2">
    <source>
        <dbReference type="Proteomes" id="UP001159042"/>
    </source>
</evidence>
<dbReference type="AlphaFoldDB" id="A0AAV8VYI7"/>
<protein>
    <submittedName>
        <fullName evidence="1">Uncharacterized protein</fullName>
    </submittedName>
</protein>
<evidence type="ECO:0000313" key="1">
    <source>
        <dbReference type="EMBL" id="KAJ8919079.1"/>
    </source>
</evidence>
<keyword evidence="2" id="KW-1185">Reference proteome</keyword>
<sequence length="40" mass="4620">MVIRGPVREEGHVRKPMSVASPKFFQVKIFLAILHILRFA</sequence>
<accession>A0AAV8VYI7</accession>
<dbReference type="EMBL" id="JANEYG010000020">
    <property type="protein sequence ID" value="KAJ8919079.1"/>
    <property type="molecule type" value="Genomic_DNA"/>
</dbReference>
<name>A0AAV8VYI7_9CUCU</name>
<comment type="caution">
    <text evidence="1">The sequence shown here is derived from an EMBL/GenBank/DDBJ whole genome shotgun (WGS) entry which is preliminary data.</text>
</comment>
<reference evidence="1 2" key="1">
    <citation type="journal article" date="2023" name="Insect Mol. Biol.">
        <title>Genome sequencing provides insights into the evolution of gene families encoding plant cell wall-degrading enzymes in longhorned beetles.</title>
        <authorList>
            <person name="Shin N.R."/>
            <person name="Okamura Y."/>
            <person name="Kirsch R."/>
            <person name="Pauchet Y."/>
        </authorList>
    </citation>
    <scope>NUCLEOTIDE SEQUENCE [LARGE SCALE GENOMIC DNA]</scope>
    <source>
        <strain evidence="1">EAD_L_NR</strain>
    </source>
</reference>
<proteinExistence type="predicted"/>
<organism evidence="1 2">
    <name type="scientific">Exocentrus adspersus</name>
    <dbReference type="NCBI Taxonomy" id="1586481"/>
    <lineage>
        <taxon>Eukaryota</taxon>
        <taxon>Metazoa</taxon>
        <taxon>Ecdysozoa</taxon>
        <taxon>Arthropoda</taxon>
        <taxon>Hexapoda</taxon>
        <taxon>Insecta</taxon>
        <taxon>Pterygota</taxon>
        <taxon>Neoptera</taxon>
        <taxon>Endopterygota</taxon>
        <taxon>Coleoptera</taxon>
        <taxon>Polyphaga</taxon>
        <taxon>Cucujiformia</taxon>
        <taxon>Chrysomeloidea</taxon>
        <taxon>Cerambycidae</taxon>
        <taxon>Lamiinae</taxon>
        <taxon>Acanthocinini</taxon>
        <taxon>Exocentrus</taxon>
    </lineage>
</organism>
<gene>
    <name evidence="1" type="ORF">NQ315_012063</name>
</gene>
<dbReference type="Proteomes" id="UP001159042">
    <property type="component" value="Unassembled WGS sequence"/>
</dbReference>